<dbReference type="PANTHER" id="PTHR43612:SF3">
    <property type="entry name" value="TRIFUNCTIONAL ENZYME SUBUNIT ALPHA, MITOCHONDRIAL"/>
    <property type="match status" value="1"/>
</dbReference>
<dbReference type="Gene3D" id="3.40.50.720">
    <property type="entry name" value="NAD(P)-binding Rossmann-like Domain"/>
    <property type="match status" value="1"/>
</dbReference>
<comment type="catalytic activity">
    <reaction evidence="1">
        <text>a (3S)-3-hydroxyacyl-CoA + NAD(+) = a 3-oxoacyl-CoA + NADH + H(+)</text>
        <dbReference type="Rhea" id="RHEA:22432"/>
        <dbReference type="ChEBI" id="CHEBI:15378"/>
        <dbReference type="ChEBI" id="CHEBI:57318"/>
        <dbReference type="ChEBI" id="CHEBI:57540"/>
        <dbReference type="ChEBI" id="CHEBI:57945"/>
        <dbReference type="ChEBI" id="CHEBI:90726"/>
        <dbReference type="EC" id="1.1.1.35"/>
    </reaction>
</comment>
<dbReference type="Gene3D" id="3.90.226.10">
    <property type="entry name" value="2-enoyl-CoA Hydratase, Chain A, domain 1"/>
    <property type="match status" value="1"/>
</dbReference>
<feature type="domain" description="3-hydroxyacyl-CoA dehydrogenase NAD binding" evidence="2">
    <location>
        <begin position="155"/>
        <end position="214"/>
    </location>
</feature>
<sequence>MRLPERIGRLNAINLMLSGRTLRAQPAKKQGLVDQVVAEYYLAKAAKHFILSTPSTKKLPWTDVLVSQKWLKPWVAKWLIEPKLREKARPEHYPAPFQMLSVWQKSLSRDAALDEEITAIETLAKTETAKNLVRIFLLQERLKAEAKADYTFQRVHVIGAGTMGGDIAAWCLVNGLDVTLQDPSPDAIARTFSRAKKLLQRRLRKEYLVKNALDRLRADPEGVRRC</sequence>
<gene>
    <name evidence="3" type="ORF">BGC07_01995</name>
</gene>
<proteinExistence type="predicted"/>
<name>A0ABX3A794_9GAMM</name>
<dbReference type="SUPFAM" id="SSF52096">
    <property type="entry name" value="ClpP/crotonase"/>
    <property type="match status" value="1"/>
</dbReference>
<comment type="caution">
    <text evidence="3">The sequence shown here is derived from an EMBL/GenBank/DDBJ whole genome shotgun (WGS) entry which is preliminary data.</text>
</comment>
<organism evidence="3 4">
    <name type="scientific">Piscirickettsia litoralis</name>
    <dbReference type="NCBI Taxonomy" id="1891921"/>
    <lineage>
        <taxon>Bacteria</taxon>
        <taxon>Pseudomonadati</taxon>
        <taxon>Pseudomonadota</taxon>
        <taxon>Gammaproteobacteria</taxon>
        <taxon>Thiotrichales</taxon>
        <taxon>Piscirickettsiaceae</taxon>
        <taxon>Piscirickettsia</taxon>
    </lineage>
</organism>
<dbReference type="InterPro" id="IPR006176">
    <property type="entry name" value="3-OHacyl-CoA_DH_NAD-bd"/>
</dbReference>
<evidence type="ECO:0000313" key="3">
    <source>
        <dbReference type="EMBL" id="ODN41954.1"/>
    </source>
</evidence>
<dbReference type="InterPro" id="IPR036291">
    <property type="entry name" value="NAD(P)-bd_dom_sf"/>
</dbReference>
<accession>A0ABX3A794</accession>
<evidence type="ECO:0000313" key="4">
    <source>
        <dbReference type="Proteomes" id="UP000094329"/>
    </source>
</evidence>
<dbReference type="Pfam" id="PF02737">
    <property type="entry name" value="3HCDH_N"/>
    <property type="match status" value="1"/>
</dbReference>
<protein>
    <recommendedName>
        <fullName evidence="2">3-hydroxyacyl-CoA dehydrogenase NAD binding domain-containing protein</fullName>
    </recommendedName>
</protein>
<dbReference type="Proteomes" id="UP000094329">
    <property type="component" value="Unassembled WGS sequence"/>
</dbReference>
<evidence type="ECO:0000256" key="1">
    <source>
        <dbReference type="ARBA" id="ARBA00049556"/>
    </source>
</evidence>
<dbReference type="InterPro" id="IPR029045">
    <property type="entry name" value="ClpP/crotonase-like_dom_sf"/>
</dbReference>
<dbReference type="InterPro" id="IPR050136">
    <property type="entry name" value="FA_oxidation_alpha_subunit"/>
</dbReference>
<dbReference type="PANTHER" id="PTHR43612">
    <property type="entry name" value="TRIFUNCTIONAL ENZYME SUBUNIT ALPHA"/>
    <property type="match status" value="1"/>
</dbReference>
<keyword evidence="4" id="KW-1185">Reference proteome</keyword>
<dbReference type="SUPFAM" id="SSF51735">
    <property type="entry name" value="NAD(P)-binding Rossmann-fold domains"/>
    <property type="match status" value="1"/>
</dbReference>
<reference evidence="3 4" key="1">
    <citation type="submission" date="2016-08" db="EMBL/GenBank/DDBJ databases">
        <title>Draft genome sequence of Candidatus Piscirickettsia litoralis, from seawater.</title>
        <authorList>
            <person name="Wan X."/>
            <person name="Lee A.J."/>
            <person name="Hou S."/>
            <person name="Donachie S.P."/>
        </authorList>
    </citation>
    <scope>NUCLEOTIDE SEQUENCE [LARGE SCALE GENOMIC DNA]</scope>
    <source>
        <strain evidence="3 4">Y2</strain>
    </source>
</reference>
<evidence type="ECO:0000259" key="2">
    <source>
        <dbReference type="Pfam" id="PF02737"/>
    </source>
</evidence>
<dbReference type="EMBL" id="MDTU01000001">
    <property type="protein sequence ID" value="ODN41954.1"/>
    <property type="molecule type" value="Genomic_DNA"/>
</dbReference>